<dbReference type="Gene3D" id="3.30.420.10">
    <property type="entry name" value="Ribonuclease H-like superfamily/Ribonuclease H"/>
    <property type="match status" value="1"/>
</dbReference>
<dbReference type="GO" id="GO:0003676">
    <property type="term" value="F:nucleic acid binding"/>
    <property type="evidence" value="ECO:0007669"/>
    <property type="project" value="InterPro"/>
</dbReference>
<keyword evidence="2" id="KW-1185">Reference proteome</keyword>
<organism evidence="1 2">
    <name type="scientific">Phytophthora rubi</name>
    <dbReference type="NCBI Taxonomy" id="129364"/>
    <lineage>
        <taxon>Eukaryota</taxon>
        <taxon>Sar</taxon>
        <taxon>Stramenopiles</taxon>
        <taxon>Oomycota</taxon>
        <taxon>Peronosporomycetes</taxon>
        <taxon>Peronosporales</taxon>
        <taxon>Peronosporaceae</taxon>
        <taxon>Phytophthora</taxon>
    </lineage>
</organism>
<dbReference type="AlphaFoldDB" id="A0A6A4G3X8"/>
<protein>
    <submittedName>
        <fullName evidence="1">Uncharacterized protein</fullName>
    </submittedName>
</protein>
<accession>A0A6A4G3X8</accession>
<evidence type="ECO:0000313" key="1">
    <source>
        <dbReference type="EMBL" id="KAE9351085.1"/>
    </source>
</evidence>
<dbReference type="Proteomes" id="UP000434957">
    <property type="component" value="Unassembled WGS sequence"/>
</dbReference>
<reference evidence="1 2" key="1">
    <citation type="submission" date="2018-08" db="EMBL/GenBank/DDBJ databases">
        <title>Genomic investigation of the strawberry pathogen Phytophthora fragariae indicates pathogenicity is determined by transcriptional variation in three key races.</title>
        <authorList>
            <person name="Adams T.M."/>
            <person name="Armitage A.D."/>
            <person name="Sobczyk M.K."/>
            <person name="Bates H.J."/>
            <person name="Dunwell J.M."/>
            <person name="Nellist C.F."/>
            <person name="Harrison R.J."/>
        </authorList>
    </citation>
    <scope>NUCLEOTIDE SEQUENCE [LARGE SCALE GENOMIC DNA]</scope>
    <source>
        <strain evidence="1 2">SCRP333</strain>
    </source>
</reference>
<dbReference type="InterPro" id="IPR036397">
    <property type="entry name" value="RNaseH_sf"/>
</dbReference>
<sequence>MENTLALTVAHKANRLAWAKRMVVTPKEGWERTVFSDEKKFNLDGTDGLQSFDMACGGRQERRSGGRMRIKRRPERNIGFYASLSVSVGISLKMPPRSPAFPTCRHSSLKSVASTLKSTVMLTSVLPIRTPYVPIVSAANMLKLVASTIKYVGSSVFSRSVFSSSAFSSSVFSTSVSRRLCS</sequence>
<gene>
    <name evidence="1" type="ORF">PR003_g5052</name>
</gene>
<dbReference type="EMBL" id="QXFT01000202">
    <property type="protein sequence ID" value="KAE9351085.1"/>
    <property type="molecule type" value="Genomic_DNA"/>
</dbReference>
<proteinExistence type="predicted"/>
<comment type="caution">
    <text evidence="1">The sequence shown here is derived from an EMBL/GenBank/DDBJ whole genome shotgun (WGS) entry which is preliminary data.</text>
</comment>
<evidence type="ECO:0000313" key="2">
    <source>
        <dbReference type="Proteomes" id="UP000434957"/>
    </source>
</evidence>
<name>A0A6A4G3X8_9STRA</name>